<name>A0AA88CRT6_FICCA</name>
<dbReference type="Proteomes" id="UP001187192">
    <property type="component" value="Unassembled WGS sequence"/>
</dbReference>
<comment type="similarity">
    <text evidence="1">Belongs to the annexin family.</text>
</comment>
<dbReference type="GO" id="GO:0005544">
    <property type="term" value="F:calcium-dependent phospholipid binding"/>
    <property type="evidence" value="ECO:0007669"/>
    <property type="project" value="InterPro"/>
</dbReference>
<evidence type="ECO:0000256" key="1">
    <source>
        <dbReference type="ARBA" id="ARBA00007831"/>
    </source>
</evidence>
<accession>A0AA88CRT6</accession>
<dbReference type="GO" id="GO:0005737">
    <property type="term" value="C:cytoplasm"/>
    <property type="evidence" value="ECO:0007669"/>
    <property type="project" value="TreeGrafter"/>
</dbReference>
<dbReference type="EMBL" id="BTGU01005676">
    <property type="protein sequence ID" value="GMN27009.1"/>
    <property type="molecule type" value="Genomic_DNA"/>
</dbReference>
<dbReference type="PANTHER" id="PTHR10502:SF102">
    <property type="entry name" value="ANNEXIN B11"/>
    <property type="match status" value="1"/>
</dbReference>
<protein>
    <submittedName>
        <fullName evidence="2">Uncharacterized protein</fullName>
    </submittedName>
</protein>
<evidence type="ECO:0000313" key="6">
    <source>
        <dbReference type="Proteomes" id="UP001187192"/>
    </source>
</evidence>
<gene>
    <name evidence="2" type="ORF">TIFTF001_047850</name>
    <name evidence="3" type="ORF">TIFTF001_047852</name>
    <name evidence="4" type="ORF">TIFTF001_047854</name>
    <name evidence="5" type="ORF">TIFTF001_047856</name>
</gene>
<evidence type="ECO:0000313" key="5">
    <source>
        <dbReference type="EMBL" id="GMN27043.1"/>
    </source>
</evidence>
<dbReference type="EMBL" id="BTGU01005677">
    <property type="protein sequence ID" value="GMN27029.1"/>
    <property type="molecule type" value="Genomic_DNA"/>
</dbReference>
<dbReference type="GO" id="GO:0005509">
    <property type="term" value="F:calcium ion binding"/>
    <property type="evidence" value="ECO:0007669"/>
    <property type="project" value="InterPro"/>
</dbReference>
<dbReference type="GO" id="GO:0001786">
    <property type="term" value="F:phosphatidylserine binding"/>
    <property type="evidence" value="ECO:0007669"/>
    <property type="project" value="TreeGrafter"/>
</dbReference>
<dbReference type="EMBL" id="BTGU01005678">
    <property type="protein sequence ID" value="GMN27043.1"/>
    <property type="molecule type" value="Genomic_DNA"/>
</dbReference>
<evidence type="ECO:0000313" key="3">
    <source>
        <dbReference type="EMBL" id="GMN27009.1"/>
    </source>
</evidence>
<dbReference type="AlphaFoldDB" id="A0AA88CRT6"/>
<dbReference type="PANTHER" id="PTHR10502">
    <property type="entry name" value="ANNEXIN"/>
    <property type="match status" value="1"/>
</dbReference>
<sequence length="308" mass="35713">MADHENAVFRDLVNNFALALRSRSLIDWATEFGRIQRTVSYDRGLFYRAVIESCNQELGDDNHFRDIALYWLLPREYYLATVISKYLSKNDLKHATEKICSLRSSEIQKIKGIYPSLFGRELEDDIETFTVPHGNAGVGEERLENTVRYLHEKVQETYKCPQLVIMDSIYDLNEEDLRIAVDRYSTEYRKPLVEDLTRAGYGHFEHGLLTQIRCAVNRPEFFAEKLYKAFGARRDPNIQGMIDADHHIDYETIVGVITTVAEGDLMMMKEEYLLKSGFTLEDDIYEAFADRQDCLHLILMILNSNAPN</sequence>
<dbReference type="GO" id="GO:0005886">
    <property type="term" value="C:plasma membrane"/>
    <property type="evidence" value="ECO:0007669"/>
    <property type="project" value="TreeGrafter"/>
</dbReference>
<comment type="caution">
    <text evidence="2">The sequence shown here is derived from an EMBL/GenBank/DDBJ whole genome shotgun (WGS) entry which is preliminary data.</text>
</comment>
<reference evidence="2" key="1">
    <citation type="submission" date="2023-07" db="EMBL/GenBank/DDBJ databases">
        <title>draft genome sequence of fig (Ficus carica).</title>
        <authorList>
            <person name="Takahashi T."/>
            <person name="Nishimura K."/>
        </authorList>
    </citation>
    <scope>NUCLEOTIDE SEQUENCE</scope>
</reference>
<proteinExistence type="inferred from homology"/>
<evidence type="ECO:0000313" key="4">
    <source>
        <dbReference type="EMBL" id="GMN27029.1"/>
    </source>
</evidence>
<dbReference type="SUPFAM" id="SSF47874">
    <property type="entry name" value="Annexin"/>
    <property type="match status" value="1"/>
</dbReference>
<dbReference type="EMBL" id="BTGU01005675">
    <property type="protein sequence ID" value="GMN26997.1"/>
    <property type="molecule type" value="Genomic_DNA"/>
</dbReference>
<dbReference type="InterPro" id="IPR037104">
    <property type="entry name" value="Annexin_sf"/>
</dbReference>
<keyword evidence="6" id="KW-1185">Reference proteome</keyword>
<evidence type="ECO:0000313" key="2">
    <source>
        <dbReference type="EMBL" id="GMN26997.1"/>
    </source>
</evidence>
<organism evidence="2 6">
    <name type="scientific">Ficus carica</name>
    <name type="common">Common fig</name>
    <dbReference type="NCBI Taxonomy" id="3494"/>
    <lineage>
        <taxon>Eukaryota</taxon>
        <taxon>Viridiplantae</taxon>
        <taxon>Streptophyta</taxon>
        <taxon>Embryophyta</taxon>
        <taxon>Tracheophyta</taxon>
        <taxon>Spermatophyta</taxon>
        <taxon>Magnoliopsida</taxon>
        <taxon>eudicotyledons</taxon>
        <taxon>Gunneridae</taxon>
        <taxon>Pentapetalae</taxon>
        <taxon>rosids</taxon>
        <taxon>fabids</taxon>
        <taxon>Rosales</taxon>
        <taxon>Moraceae</taxon>
        <taxon>Ficeae</taxon>
        <taxon>Ficus</taxon>
    </lineage>
</organism>